<accession>A0A2G7T748</accession>
<comment type="caution">
    <text evidence="1">The sequence shown here is derived from an EMBL/GenBank/DDBJ whole genome shotgun (WGS) entry which is preliminary data.</text>
</comment>
<sequence length="68" mass="7574">MQEPTHEKTVQSSGQIACWQFFYVACRPCCESEILAIKQVAEYLKITARSIYGLATAKKISAFEVVGT</sequence>
<reference evidence="1" key="1">
    <citation type="submission" date="2017-10" db="EMBL/GenBank/DDBJ databases">
        <title>Chryseobacterium sp. B5 is a hydrocarbonoclastic and plant growth promoting bacterium.</title>
        <authorList>
            <person name="Thijs S."/>
            <person name="Gkorezis P."/>
            <person name="Van Hamme J."/>
        </authorList>
    </citation>
    <scope>NUCLEOTIDE SEQUENCE</scope>
    <source>
        <strain evidence="1">B5</strain>
    </source>
</reference>
<organism evidence="1">
    <name type="scientific">Chryseobacterium sp. B5</name>
    <dbReference type="NCBI Taxonomy" id="2050562"/>
    <lineage>
        <taxon>Bacteria</taxon>
        <taxon>Pseudomonadati</taxon>
        <taxon>Bacteroidota</taxon>
        <taxon>Flavobacteriia</taxon>
        <taxon>Flavobacteriales</taxon>
        <taxon>Weeksellaceae</taxon>
        <taxon>Chryseobacterium group</taxon>
        <taxon>Chryseobacterium</taxon>
    </lineage>
</organism>
<protein>
    <submittedName>
        <fullName evidence="1">Uncharacterized protein</fullName>
    </submittedName>
</protein>
<gene>
    <name evidence="1" type="ORF">CTI11_17525</name>
</gene>
<dbReference type="EMBL" id="PEKC01000073">
    <property type="protein sequence ID" value="PII34897.1"/>
    <property type="molecule type" value="Genomic_DNA"/>
</dbReference>
<dbReference type="AlphaFoldDB" id="A0A2G7T748"/>
<name>A0A2G7T748_9FLAO</name>
<evidence type="ECO:0000313" key="1">
    <source>
        <dbReference type="EMBL" id="PII34897.1"/>
    </source>
</evidence>
<proteinExistence type="predicted"/>